<keyword evidence="1" id="KW-0863">Zinc-finger</keyword>
<evidence type="ECO:0000259" key="3">
    <source>
        <dbReference type="PROSITE" id="PS50158"/>
    </source>
</evidence>
<keyword evidence="1" id="KW-0862">Zinc</keyword>
<dbReference type="GO" id="GO:0008270">
    <property type="term" value="F:zinc ion binding"/>
    <property type="evidence" value="ECO:0007669"/>
    <property type="project" value="UniProtKB-KW"/>
</dbReference>
<dbReference type="EMBL" id="OU898276">
    <property type="protein sequence ID" value="CAG9827241.1"/>
    <property type="molecule type" value="Genomic_DNA"/>
</dbReference>
<sequence>MSEQDGGLPPDPPDDLLLDSPDQQDTNMQVTDSSISNSHENQNVSKPNLITEQSNTLKDGNSPQSQPERQKQVFNYGPNDQGPFHIYVEKKQINFSSSLNPLKVGDIILTNFPELDNNILSIDTIDIYVPKFIVVKQGVIRDISTEFFEDYLKNKIKSYEPHLPFEVLNVKRINRKNTTGESPEFVPTKSCIVSFKSQTLPKYVVINKVIKEVKLYKQKVLLCFNCLRYGHLGNQCRSRPRCYKCNKDHNSKEFTEVEKTKKCFSCMGEHFTIDLKDCPEFHRQKLIKETMSSANVNYHDANKLIPRNSYASITANRSTTAKNNPNESIAFQMISIRQPTRMELRPSCSTQPPPNFNFFGESSSHHSQTHNRVFNKKLTIEFHKPVKRLRPNSPDPIEITHREIISQPRTIGPNYSILTNPSYVKNVDSSDFSTHNSGLTSENLKIISELVANIIYTIKRTSNFIITKTELECIITETKRKDQGKVELETEHLILYSGFDGIERATGGLRENYGMSKTRIAMEEKRQTRFNFLQQNNRNEAEIDNKKESGKRDHCK</sequence>
<feature type="compositionally biased region" description="Polar residues" evidence="2">
    <location>
        <begin position="26"/>
        <end position="67"/>
    </location>
</feature>
<dbReference type="InterPro" id="IPR001878">
    <property type="entry name" value="Znf_CCHC"/>
</dbReference>
<reference evidence="4" key="1">
    <citation type="submission" date="2022-01" db="EMBL/GenBank/DDBJ databases">
        <authorList>
            <person name="King R."/>
        </authorList>
    </citation>
    <scope>NUCLEOTIDE SEQUENCE</scope>
</reference>
<proteinExistence type="predicted"/>
<dbReference type="GO" id="GO:0003676">
    <property type="term" value="F:nucleic acid binding"/>
    <property type="evidence" value="ECO:0007669"/>
    <property type="project" value="InterPro"/>
</dbReference>
<keyword evidence="5" id="KW-1185">Reference proteome</keyword>
<dbReference type="AlphaFoldDB" id="A0A9N9SMX3"/>
<dbReference type="Proteomes" id="UP001153709">
    <property type="component" value="Chromosome 1"/>
</dbReference>
<dbReference type="PROSITE" id="PS50158">
    <property type="entry name" value="ZF_CCHC"/>
    <property type="match status" value="1"/>
</dbReference>
<keyword evidence="1" id="KW-0479">Metal-binding</keyword>
<evidence type="ECO:0000313" key="5">
    <source>
        <dbReference type="Proteomes" id="UP001153709"/>
    </source>
</evidence>
<feature type="region of interest" description="Disordered" evidence="2">
    <location>
        <begin position="537"/>
        <end position="556"/>
    </location>
</feature>
<dbReference type="OrthoDB" id="6779801at2759"/>
<protein>
    <recommendedName>
        <fullName evidence="3">CCHC-type domain-containing protein</fullName>
    </recommendedName>
</protein>
<evidence type="ECO:0000313" key="4">
    <source>
        <dbReference type="EMBL" id="CAG9827241.1"/>
    </source>
</evidence>
<feature type="compositionally biased region" description="Basic and acidic residues" evidence="2">
    <location>
        <begin position="539"/>
        <end position="556"/>
    </location>
</feature>
<feature type="domain" description="CCHC-type" evidence="3">
    <location>
        <begin position="223"/>
        <end position="238"/>
    </location>
</feature>
<organism evidence="4 5">
    <name type="scientific">Diabrotica balteata</name>
    <name type="common">Banded cucumber beetle</name>
    <dbReference type="NCBI Taxonomy" id="107213"/>
    <lineage>
        <taxon>Eukaryota</taxon>
        <taxon>Metazoa</taxon>
        <taxon>Ecdysozoa</taxon>
        <taxon>Arthropoda</taxon>
        <taxon>Hexapoda</taxon>
        <taxon>Insecta</taxon>
        <taxon>Pterygota</taxon>
        <taxon>Neoptera</taxon>
        <taxon>Endopterygota</taxon>
        <taxon>Coleoptera</taxon>
        <taxon>Polyphaga</taxon>
        <taxon>Cucujiformia</taxon>
        <taxon>Chrysomeloidea</taxon>
        <taxon>Chrysomelidae</taxon>
        <taxon>Galerucinae</taxon>
        <taxon>Diabroticina</taxon>
        <taxon>Diabroticites</taxon>
        <taxon>Diabrotica</taxon>
    </lineage>
</organism>
<evidence type="ECO:0000256" key="2">
    <source>
        <dbReference type="SAM" id="MobiDB-lite"/>
    </source>
</evidence>
<feature type="region of interest" description="Disordered" evidence="2">
    <location>
        <begin position="1"/>
        <end position="76"/>
    </location>
</feature>
<gene>
    <name evidence="4" type="ORF">DIABBA_LOCUS1256</name>
</gene>
<accession>A0A9N9SMX3</accession>
<evidence type="ECO:0000256" key="1">
    <source>
        <dbReference type="PROSITE-ProRule" id="PRU00047"/>
    </source>
</evidence>
<name>A0A9N9SMX3_DIABA</name>